<dbReference type="Pfam" id="PF20720">
    <property type="entry name" value="nSTAND3"/>
    <property type="match status" value="1"/>
</dbReference>
<dbReference type="InterPro" id="IPR049050">
    <property type="entry name" value="nSTAND3"/>
</dbReference>
<organism evidence="3 4">
    <name type="scientific">Magallana gigas</name>
    <name type="common">Pacific oyster</name>
    <name type="synonym">Crassostrea gigas</name>
    <dbReference type="NCBI Taxonomy" id="29159"/>
    <lineage>
        <taxon>Eukaryota</taxon>
        <taxon>Metazoa</taxon>
        <taxon>Spiralia</taxon>
        <taxon>Lophotrochozoa</taxon>
        <taxon>Mollusca</taxon>
        <taxon>Bivalvia</taxon>
        <taxon>Autobranchia</taxon>
        <taxon>Pteriomorphia</taxon>
        <taxon>Ostreida</taxon>
        <taxon>Ostreoidea</taxon>
        <taxon>Ostreidae</taxon>
        <taxon>Magallana</taxon>
    </lineage>
</organism>
<keyword evidence="4" id="KW-1185">Reference proteome</keyword>
<feature type="domain" description="Novel STAND NTPase 3" evidence="2">
    <location>
        <begin position="297"/>
        <end position="345"/>
    </location>
</feature>
<evidence type="ECO:0000313" key="3">
    <source>
        <dbReference type="EnsemblMetazoa" id="G9148.1:cds"/>
    </source>
</evidence>
<protein>
    <recommendedName>
        <fullName evidence="2">Novel STAND NTPase 3 domain-containing protein</fullName>
    </recommendedName>
</protein>
<dbReference type="EnsemblMetazoa" id="G9148.1">
    <property type="protein sequence ID" value="G9148.1:cds"/>
    <property type="gene ID" value="G9148"/>
</dbReference>
<sequence>MKGISFQPSLKVMEQRTQFCLLGLVFFLFYCSLCEPRKLEGYEFPVFSTESCPRNNAEWNERSSIINCTQSNGYTCLPNENFTELLEFCYVYPRILITKGICLYLYKRYSRVNSYNCSHFRYGCPDSNYFTSEVYNYPTCISIKDGCFLAEPSCESTTITYPKETYREWSDSSTIIYKETTKHIHVQNELSNDIFIEILLGAVISILVVSFSIILYICRRRGNFSKGKNEPDIENDKNELTDSSIEKPKLCKVDTTNEAVPLLENLYNQHNTVTEEDKVLRFENAVLDQWREDDTFFISTRACKEVESKLENQNLVVVTGHSGSGKSAIIQHIALKYKDQGWIVKSFKDKGSSSRIDTICRYQVPSWTCNLRQWD</sequence>
<keyword evidence="1" id="KW-0472">Membrane</keyword>
<name>A0A8W8P509_MAGGI</name>
<evidence type="ECO:0000313" key="4">
    <source>
        <dbReference type="Proteomes" id="UP000005408"/>
    </source>
</evidence>
<feature type="transmembrane region" description="Helical" evidence="1">
    <location>
        <begin position="194"/>
        <end position="218"/>
    </location>
</feature>
<reference evidence="3" key="1">
    <citation type="submission" date="2022-08" db="UniProtKB">
        <authorList>
            <consortium name="EnsemblMetazoa"/>
        </authorList>
    </citation>
    <scope>IDENTIFICATION</scope>
    <source>
        <strain evidence="3">05x7-T-G4-1.051#20</strain>
    </source>
</reference>
<keyword evidence="1" id="KW-1133">Transmembrane helix</keyword>
<dbReference type="AlphaFoldDB" id="A0A8W8P509"/>
<evidence type="ECO:0000259" key="2">
    <source>
        <dbReference type="Pfam" id="PF20720"/>
    </source>
</evidence>
<dbReference type="SUPFAM" id="SSF52540">
    <property type="entry name" value="P-loop containing nucleoside triphosphate hydrolases"/>
    <property type="match status" value="1"/>
</dbReference>
<evidence type="ECO:0000256" key="1">
    <source>
        <dbReference type="SAM" id="Phobius"/>
    </source>
</evidence>
<dbReference type="Proteomes" id="UP000005408">
    <property type="component" value="Unassembled WGS sequence"/>
</dbReference>
<keyword evidence="1" id="KW-0812">Transmembrane</keyword>
<dbReference type="InterPro" id="IPR027417">
    <property type="entry name" value="P-loop_NTPase"/>
</dbReference>
<accession>A0A8W8P509</accession>
<proteinExistence type="predicted"/>